<sequence length="454" mass="50250">MGRRPRQARQEGDRDPLRLPRRGPSAPRERHLNRDQGRPPVRPPRNEKERRVLDLLKGVRVVELTTIVLGPMAGQMLGDFGAEVVKVEAPNGDLARYVDPRSKAGASSMFANNNRNKKSIALDLKTEEGRAILLKLVDGADVFLHNMRLQAVERLGFGPAALRARNPKLVYCSAIGFGSDGPYAARPAYDDVIQAASGIAKLPTYTGNDPSYVPGVIADKIAALYAANAISAALVGRERTGTGCEIEVPMFEVMTSFVMTEHMAAASFDEAAPAGYQRLLNRHRRPFPTSDGWIAVLPYTERHWRKTFEELGRADVVTQPWFDDATDRSRHVGEMYEVLGQEMPKRSTGDWIATFERLDVPHSRVSGLDDLLNDPHLQAVGFFEPTDDLESRVRSVPQPVRFRASPSEPDRRAPELGEDGPALLAELGYGAEAIRELEDRGVLGRGTHYQTEDV</sequence>
<dbReference type="KEGG" id="ypac:CEW88_18970"/>
<evidence type="ECO:0000256" key="1">
    <source>
        <dbReference type="ARBA" id="ARBA00022679"/>
    </source>
</evidence>
<proteinExistence type="predicted"/>
<evidence type="ECO:0000313" key="4">
    <source>
        <dbReference type="Proteomes" id="UP000244915"/>
    </source>
</evidence>
<dbReference type="PANTHER" id="PTHR48207:SF4">
    <property type="entry name" value="BLL6097 PROTEIN"/>
    <property type="match status" value="1"/>
</dbReference>
<feature type="region of interest" description="Disordered" evidence="2">
    <location>
        <begin position="1"/>
        <end position="49"/>
    </location>
</feature>
<dbReference type="GO" id="GO:0008410">
    <property type="term" value="F:CoA-transferase activity"/>
    <property type="evidence" value="ECO:0007669"/>
    <property type="project" value="TreeGrafter"/>
</dbReference>
<dbReference type="InterPro" id="IPR050483">
    <property type="entry name" value="CoA-transferase_III_domain"/>
</dbReference>
<reference evidence="3 4" key="1">
    <citation type="submission" date="2017-06" db="EMBL/GenBank/DDBJ databases">
        <title>Yangia sp. YSBP01 complete genome sequence.</title>
        <authorList>
            <person name="Woo J.-H."/>
            <person name="Kim H.-S."/>
        </authorList>
    </citation>
    <scope>NUCLEOTIDE SEQUENCE [LARGE SCALE GENOMIC DNA]</scope>
    <source>
        <strain evidence="3 4">YSBP01</strain>
    </source>
</reference>
<dbReference type="InterPro" id="IPR023606">
    <property type="entry name" value="CoA-Trfase_III_dom_1_sf"/>
</dbReference>
<dbReference type="InterPro" id="IPR003673">
    <property type="entry name" value="CoA-Trfase_fam_III"/>
</dbReference>
<dbReference type="InterPro" id="IPR044855">
    <property type="entry name" value="CoA-Trfase_III_dom3_sf"/>
</dbReference>
<dbReference type="AlphaFoldDB" id="A0A2U8HLH4"/>
<feature type="compositionally biased region" description="Basic and acidic residues" evidence="2">
    <location>
        <begin position="8"/>
        <end position="18"/>
    </location>
</feature>
<evidence type="ECO:0000313" key="3">
    <source>
        <dbReference type="EMBL" id="AWI85765.1"/>
    </source>
</evidence>
<protein>
    <submittedName>
        <fullName evidence="3">CoA transferase</fullName>
    </submittedName>
</protein>
<evidence type="ECO:0000256" key="2">
    <source>
        <dbReference type="SAM" id="MobiDB-lite"/>
    </source>
</evidence>
<dbReference type="SUPFAM" id="SSF89796">
    <property type="entry name" value="CoA-transferase family III (CaiB/BaiF)"/>
    <property type="match status" value="1"/>
</dbReference>
<keyword evidence="1 3" id="KW-0808">Transferase</keyword>
<accession>A0A2U8HLH4</accession>
<name>A0A2U8HLH4_9RHOB</name>
<feature type="compositionally biased region" description="Basic and acidic residues" evidence="2">
    <location>
        <begin position="27"/>
        <end position="37"/>
    </location>
</feature>
<dbReference type="Gene3D" id="3.40.50.10540">
    <property type="entry name" value="Crotonobetainyl-coa:carnitine coa-transferase, domain 1"/>
    <property type="match status" value="1"/>
</dbReference>
<feature type="region of interest" description="Disordered" evidence="2">
    <location>
        <begin position="400"/>
        <end position="420"/>
    </location>
</feature>
<dbReference type="PANTHER" id="PTHR48207">
    <property type="entry name" value="SUCCINATE--HYDROXYMETHYLGLUTARATE COA-TRANSFERASE"/>
    <property type="match status" value="1"/>
</dbReference>
<dbReference type="EMBL" id="CP022190">
    <property type="protein sequence ID" value="AWI85765.1"/>
    <property type="molecule type" value="Genomic_DNA"/>
</dbReference>
<dbReference type="Proteomes" id="UP000244915">
    <property type="component" value="Chromosome 2"/>
</dbReference>
<gene>
    <name evidence="3" type="ORF">CEW88_18970</name>
</gene>
<organism evidence="3 4">
    <name type="scientific">Alloyangia pacifica</name>
    <dbReference type="NCBI Taxonomy" id="311180"/>
    <lineage>
        <taxon>Bacteria</taxon>
        <taxon>Pseudomonadati</taxon>
        <taxon>Pseudomonadota</taxon>
        <taxon>Alphaproteobacteria</taxon>
        <taxon>Rhodobacterales</taxon>
        <taxon>Roseobacteraceae</taxon>
        <taxon>Alloyangia</taxon>
    </lineage>
</organism>
<dbReference type="Gene3D" id="3.30.1540.10">
    <property type="entry name" value="formyl-coa transferase, domain 3"/>
    <property type="match status" value="1"/>
</dbReference>
<dbReference type="Pfam" id="PF02515">
    <property type="entry name" value="CoA_transf_3"/>
    <property type="match status" value="1"/>
</dbReference>